<reference evidence="5 6" key="1">
    <citation type="submission" date="2015-03" db="EMBL/GenBank/DDBJ databases">
        <title>Genome sequence of Variovorax paradoxus TBEA6.</title>
        <authorList>
            <person name="Poehlein A."/>
            <person name="Schuldes J."/>
            <person name="Wuebbeler J.H."/>
            <person name="Hiessl S."/>
            <person name="Steinbuechel A."/>
            <person name="Daniel R."/>
        </authorList>
    </citation>
    <scope>NUCLEOTIDE SEQUENCE [LARGE SCALE GENOMIC DNA]</scope>
    <source>
        <strain evidence="5 6">TBEA6</strain>
    </source>
</reference>
<dbReference type="GO" id="GO:0003677">
    <property type="term" value="F:DNA binding"/>
    <property type="evidence" value="ECO:0007669"/>
    <property type="project" value="UniProtKB-KW"/>
</dbReference>
<sequence>MNDAETSQEQEAAAASRRPVMRLLEQLGRKGTLRILWELRDGLPQSFRALRTSTGDMSPSVLNDRLKELRAGGIVALADAGYVLTESGSELVKRLKPLNQWADRWFEAPEQN</sequence>
<dbReference type="Proteomes" id="UP000035170">
    <property type="component" value="Unassembled WGS sequence"/>
</dbReference>
<proteinExistence type="predicted"/>
<keyword evidence="6" id="KW-1185">Reference proteome</keyword>
<dbReference type="RefSeq" id="WP_021008220.1">
    <property type="nucleotide sequence ID" value="NZ_JZWI01000024.1"/>
</dbReference>
<keyword evidence="2" id="KW-0238">DNA-binding</keyword>
<organism evidence="5 6">
    <name type="scientific">Variovorax paradoxus</name>
    <dbReference type="NCBI Taxonomy" id="34073"/>
    <lineage>
        <taxon>Bacteria</taxon>
        <taxon>Pseudomonadati</taxon>
        <taxon>Pseudomonadota</taxon>
        <taxon>Betaproteobacteria</taxon>
        <taxon>Burkholderiales</taxon>
        <taxon>Comamonadaceae</taxon>
        <taxon>Variovorax</taxon>
    </lineage>
</organism>
<dbReference type="InterPro" id="IPR036388">
    <property type="entry name" value="WH-like_DNA-bd_sf"/>
</dbReference>
<evidence type="ECO:0000256" key="3">
    <source>
        <dbReference type="ARBA" id="ARBA00023163"/>
    </source>
</evidence>
<dbReference type="PATRIC" id="fig|34073.19.peg.4597"/>
<keyword evidence="3" id="KW-0804">Transcription</keyword>
<evidence type="ECO:0000313" key="5">
    <source>
        <dbReference type="EMBL" id="KLN54352.1"/>
    </source>
</evidence>
<name>A0A0H2M0U9_VARPD</name>
<gene>
    <name evidence="5" type="ORF">VPARA_44960</name>
</gene>
<feature type="domain" description="HTH hxlR-type" evidence="4">
    <location>
        <begin position="18"/>
        <end position="110"/>
    </location>
</feature>
<evidence type="ECO:0000259" key="4">
    <source>
        <dbReference type="PROSITE" id="PS51118"/>
    </source>
</evidence>
<dbReference type="PANTHER" id="PTHR33204:SF37">
    <property type="entry name" value="HTH-TYPE TRANSCRIPTIONAL REGULATOR YODB"/>
    <property type="match status" value="1"/>
</dbReference>
<protein>
    <submittedName>
        <fullName evidence="5">HxlR-like helix-turn-helix</fullName>
    </submittedName>
</protein>
<dbReference type="InterPro" id="IPR002577">
    <property type="entry name" value="HTH_HxlR"/>
</dbReference>
<accession>A0A0H2M0U9</accession>
<evidence type="ECO:0000256" key="1">
    <source>
        <dbReference type="ARBA" id="ARBA00023015"/>
    </source>
</evidence>
<evidence type="ECO:0000256" key="2">
    <source>
        <dbReference type="ARBA" id="ARBA00023125"/>
    </source>
</evidence>
<dbReference type="PROSITE" id="PS51118">
    <property type="entry name" value="HTH_HXLR"/>
    <property type="match status" value="1"/>
</dbReference>
<comment type="caution">
    <text evidence="5">The sequence shown here is derived from an EMBL/GenBank/DDBJ whole genome shotgun (WGS) entry which is preliminary data.</text>
</comment>
<dbReference type="InterPro" id="IPR036390">
    <property type="entry name" value="WH_DNA-bd_sf"/>
</dbReference>
<dbReference type="PANTHER" id="PTHR33204">
    <property type="entry name" value="TRANSCRIPTIONAL REGULATOR, MARR FAMILY"/>
    <property type="match status" value="1"/>
</dbReference>
<dbReference type="SUPFAM" id="SSF46785">
    <property type="entry name" value="Winged helix' DNA-binding domain"/>
    <property type="match status" value="1"/>
</dbReference>
<evidence type="ECO:0000313" key="6">
    <source>
        <dbReference type="Proteomes" id="UP000035170"/>
    </source>
</evidence>
<dbReference type="Pfam" id="PF01638">
    <property type="entry name" value="HxlR"/>
    <property type="match status" value="1"/>
</dbReference>
<keyword evidence="1" id="KW-0805">Transcription regulation</keyword>
<dbReference type="Gene3D" id="1.10.10.10">
    <property type="entry name" value="Winged helix-like DNA-binding domain superfamily/Winged helix DNA-binding domain"/>
    <property type="match status" value="1"/>
</dbReference>
<dbReference type="AlphaFoldDB" id="A0A0H2M0U9"/>
<dbReference type="EMBL" id="JZWI01000024">
    <property type="protein sequence ID" value="KLN54352.1"/>
    <property type="molecule type" value="Genomic_DNA"/>
</dbReference>